<feature type="chain" id="PRO_5045667913" evidence="2">
    <location>
        <begin position="34"/>
        <end position="352"/>
    </location>
</feature>
<name>A0ABP6MKK6_9ACTN</name>
<evidence type="ECO:0000256" key="1">
    <source>
        <dbReference type="SAM" id="MobiDB-lite"/>
    </source>
</evidence>
<organism evidence="4 5">
    <name type="scientific">Planomonospora alba</name>
    <dbReference type="NCBI Taxonomy" id="161354"/>
    <lineage>
        <taxon>Bacteria</taxon>
        <taxon>Bacillati</taxon>
        <taxon>Actinomycetota</taxon>
        <taxon>Actinomycetes</taxon>
        <taxon>Streptosporangiales</taxon>
        <taxon>Streptosporangiaceae</taxon>
        <taxon>Planomonospora</taxon>
    </lineage>
</organism>
<accession>A0ABP6MKK6</accession>
<dbReference type="PROSITE" id="PS51257">
    <property type="entry name" value="PROKAR_LIPOPROTEIN"/>
    <property type="match status" value="1"/>
</dbReference>
<reference evidence="5" key="1">
    <citation type="journal article" date="2019" name="Int. J. Syst. Evol. Microbiol.">
        <title>The Global Catalogue of Microorganisms (GCM) 10K type strain sequencing project: providing services to taxonomists for standard genome sequencing and annotation.</title>
        <authorList>
            <consortium name="The Broad Institute Genomics Platform"/>
            <consortium name="The Broad Institute Genome Sequencing Center for Infectious Disease"/>
            <person name="Wu L."/>
            <person name="Ma J."/>
        </authorList>
    </citation>
    <scope>NUCLEOTIDE SEQUENCE [LARGE SCALE GENOMIC DNA]</scope>
    <source>
        <strain evidence="5">JCM 9373</strain>
    </source>
</reference>
<evidence type="ECO:0000259" key="3">
    <source>
        <dbReference type="Pfam" id="PF26366"/>
    </source>
</evidence>
<feature type="signal peptide" evidence="2">
    <location>
        <begin position="1"/>
        <end position="33"/>
    </location>
</feature>
<dbReference type="PROSITE" id="PS51318">
    <property type="entry name" value="TAT"/>
    <property type="match status" value="1"/>
</dbReference>
<feature type="compositionally biased region" description="Low complexity" evidence="1">
    <location>
        <begin position="37"/>
        <end position="54"/>
    </location>
</feature>
<keyword evidence="5" id="KW-1185">Reference proteome</keyword>
<dbReference type="InterPro" id="IPR058407">
    <property type="entry name" value="DUF8094"/>
</dbReference>
<keyword evidence="2" id="KW-0732">Signal</keyword>
<gene>
    <name evidence="4" type="ORF">GCM10010466_05900</name>
</gene>
<evidence type="ECO:0000313" key="4">
    <source>
        <dbReference type="EMBL" id="GAA3117716.1"/>
    </source>
</evidence>
<evidence type="ECO:0000256" key="2">
    <source>
        <dbReference type="SAM" id="SignalP"/>
    </source>
</evidence>
<dbReference type="Pfam" id="PF26366">
    <property type="entry name" value="DUF8094"/>
    <property type="match status" value="1"/>
</dbReference>
<feature type="domain" description="DUF8094" evidence="3">
    <location>
        <begin position="53"/>
        <end position="348"/>
    </location>
</feature>
<proteinExistence type="predicted"/>
<dbReference type="InterPro" id="IPR006311">
    <property type="entry name" value="TAT_signal"/>
</dbReference>
<feature type="region of interest" description="Disordered" evidence="1">
    <location>
        <begin position="28"/>
        <end position="54"/>
    </location>
</feature>
<dbReference type="EMBL" id="BAAAUT010000003">
    <property type="protein sequence ID" value="GAA3117716.1"/>
    <property type="molecule type" value="Genomic_DNA"/>
</dbReference>
<sequence>MRAQGRRRLLALALPLTAALVAASAACSTSGDAAPGPTASTRGASPAPASSARPQVTLEEAGRALKEILAVDEVLGSADPQVLADRNHLLKQARDGHLALVQAAYDSAEAEGAELPRHTWGEPRLLVPRVQRGALWFAALVDRTDSSGQARPVVLTVVRQGAGDWQVSSLSLLDDPLPEVALDDEGYATALAEDDTTVQISPRLMAPLHATTAEEGTAGFAAGLIAEGPHTTAHAAEIAAARTAEKRDDCLGYDSIFAAAGYPVHALRTADGGALVMYSLIRTTTRTVKVDPCAPYIEIPRQARGLTSEPYAREELRTVETQQYVSVVPAKNSGGLARVIGYRGGITKVNVS</sequence>
<protein>
    <submittedName>
        <fullName evidence="4">Lipoprotein</fullName>
    </submittedName>
</protein>
<keyword evidence="4" id="KW-0449">Lipoprotein</keyword>
<comment type="caution">
    <text evidence="4">The sequence shown here is derived from an EMBL/GenBank/DDBJ whole genome shotgun (WGS) entry which is preliminary data.</text>
</comment>
<evidence type="ECO:0000313" key="5">
    <source>
        <dbReference type="Proteomes" id="UP001500320"/>
    </source>
</evidence>
<dbReference type="RefSeq" id="WP_344855582.1">
    <property type="nucleotide sequence ID" value="NZ_BAAAUT010000003.1"/>
</dbReference>
<dbReference type="Proteomes" id="UP001500320">
    <property type="component" value="Unassembled WGS sequence"/>
</dbReference>